<evidence type="ECO:0000256" key="6">
    <source>
        <dbReference type="PROSITE-ProRule" id="PRU00283"/>
    </source>
</evidence>
<dbReference type="GO" id="GO:0003777">
    <property type="term" value="F:microtubule motor activity"/>
    <property type="evidence" value="ECO:0007669"/>
    <property type="project" value="InterPro"/>
</dbReference>
<evidence type="ECO:0000256" key="8">
    <source>
        <dbReference type="SAM" id="Coils"/>
    </source>
</evidence>
<evidence type="ECO:0000259" key="10">
    <source>
        <dbReference type="PROSITE" id="PS50067"/>
    </source>
</evidence>
<keyword evidence="12" id="KW-1185">Reference proteome</keyword>
<dbReference type="PRINTS" id="PR00380">
    <property type="entry name" value="KINESINHEAVY"/>
</dbReference>
<name>A0A1V9YQV2_ACHHY</name>
<comment type="subcellular location">
    <subcellularLocation>
        <location evidence="1">Cytoplasm</location>
    </subcellularLocation>
</comment>
<dbReference type="InterPro" id="IPR027640">
    <property type="entry name" value="Kinesin-like_fam"/>
</dbReference>
<gene>
    <name evidence="11" type="ORF">ACHHYP_20330</name>
</gene>
<dbReference type="AlphaFoldDB" id="A0A1V9YQV2"/>
<comment type="caution">
    <text evidence="11">The sequence shown here is derived from an EMBL/GenBank/DDBJ whole genome shotgun (WGS) entry which is preliminary data.</text>
</comment>
<evidence type="ECO:0000256" key="4">
    <source>
        <dbReference type="ARBA" id="ARBA00022840"/>
    </source>
</evidence>
<feature type="domain" description="Kinesin motor" evidence="10">
    <location>
        <begin position="5"/>
        <end position="328"/>
    </location>
</feature>
<dbReference type="GO" id="GO:0005874">
    <property type="term" value="C:microtubule"/>
    <property type="evidence" value="ECO:0007669"/>
    <property type="project" value="UniProtKB-KW"/>
</dbReference>
<dbReference type="GO" id="GO:0005524">
    <property type="term" value="F:ATP binding"/>
    <property type="evidence" value="ECO:0007669"/>
    <property type="project" value="UniProtKB-UniRule"/>
</dbReference>
<dbReference type="SUPFAM" id="SSF52540">
    <property type="entry name" value="P-loop containing nucleoside triphosphate hydrolases"/>
    <property type="match status" value="1"/>
</dbReference>
<protein>
    <recommendedName>
        <fullName evidence="7">Kinesin-like protein</fullName>
    </recommendedName>
</protein>
<accession>A0A1V9YQV2</accession>
<evidence type="ECO:0000256" key="2">
    <source>
        <dbReference type="ARBA" id="ARBA00022490"/>
    </source>
</evidence>
<evidence type="ECO:0000256" key="9">
    <source>
        <dbReference type="SAM" id="MobiDB-lite"/>
    </source>
</evidence>
<evidence type="ECO:0000313" key="11">
    <source>
        <dbReference type="EMBL" id="OQR88135.1"/>
    </source>
</evidence>
<feature type="region of interest" description="Disordered" evidence="9">
    <location>
        <begin position="755"/>
        <end position="790"/>
    </location>
</feature>
<dbReference type="GO" id="GO:0051231">
    <property type="term" value="P:spindle elongation"/>
    <property type="evidence" value="ECO:0007669"/>
    <property type="project" value="TreeGrafter"/>
</dbReference>
<sequence>MTEDGVKVVVRVRPMSTGERAQGSASAVTLEPTAVSLGPKTFTFDHVVAPSVGQQEVYTASAAPLLDSFFAGYNATIFAYGQTGSGKTFTMGTDFGGTEPGVIPQVMDAVFARAATLLETKMTTTVFKLSYLEILNEEIFDLLGPTTGDGLRVSDDPKKGVVVVGLSEHPVTSVDDVRSLLLRGSKQRATASTNMNDTSSRSHAICTLTMHQHPASDTEPSKLSKFHLVDLAGSERAKKTLAEGDRFKEGVHINKALLVLGKVITCLSEKRKGKAAFAPYREAKLTRLLQDSLGGNSKTVMIACVSPADVNFDETTSTLRYAEQARCIQNTAVVNRDPAESEIVYLRHQVELLKLQLQQQQPMVDLPADVQELQAELRSTKNQLEQLRQAKDQWKALAQSHVNDPEAVSRAVAAEMHNMENIDGVIAEKEVIMNALQSKATTDSIEVRLQTLQAQYASQVAACAHLTPSRQKTKLAVATAAEQEVKRLQRLHAQGLLKITSLEQELASLKQIKAQLQRQLAQEAKDHQKDKREADLKLLQLARRDQKQAAELKKLEQTFEKQTHLLKRKNEQLARVQSTKRPRPAGPRAGPPPRDLVHDALDVALTIRGAQAALQTEFDRRKALATELSEASGPERARLASALDAKNRDIRKLQQRLELVQKQHRGAAKLCVGDIERCHGVIRALYEAAVAATAASDERRSLEAQLVAAETQLVVQASAENAAAVASGVSASRERELQAQVDALKSQLAAKRQKKKAAGSGEVDIDADADGWSPPEADDDAADSDYTDGPPRKKAKVVAADCCACNGKCAKGCACRAHGGECGARCSCSAAKCTNRTAHAEIESGVQDILDEILAAPTVTTPTPVAVVVDKENAVPAKLVMAPASAEFAKKSATKPSGLPVKRRGLHEVSANKKIPTMRRLYDGNTSYATLQSRLQSLSSPPSVP</sequence>
<proteinExistence type="inferred from homology"/>
<reference evidence="11 12" key="1">
    <citation type="journal article" date="2014" name="Genome Biol. Evol.">
        <title>The secreted proteins of Achlya hypogyna and Thraustotheca clavata identify the ancestral oomycete secretome and reveal gene acquisitions by horizontal gene transfer.</title>
        <authorList>
            <person name="Misner I."/>
            <person name="Blouin N."/>
            <person name="Leonard G."/>
            <person name="Richards T.A."/>
            <person name="Lane C.E."/>
        </authorList>
    </citation>
    <scope>NUCLEOTIDE SEQUENCE [LARGE SCALE GENOMIC DNA]</scope>
    <source>
        <strain evidence="11 12">ATCC 48635</strain>
    </source>
</reference>
<organism evidence="11 12">
    <name type="scientific">Achlya hypogyna</name>
    <name type="common">Oomycete</name>
    <name type="synonym">Protoachlya hypogyna</name>
    <dbReference type="NCBI Taxonomy" id="1202772"/>
    <lineage>
        <taxon>Eukaryota</taxon>
        <taxon>Sar</taxon>
        <taxon>Stramenopiles</taxon>
        <taxon>Oomycota</taxon>
        <taxon>Saprolegniomycetes</taxon>
        <taxon>Saprolegniales</taxon>
        <taxon>Achlyaceae</taxon>
        <taxon>Achlya</taxon>
    </lineage>
</organism>
<dbReference type="GO" id="GO:0005875">
    <property type="term" value="C:microtubule associated complex"/>
    <property type="evidence" value="ECO:0007669"/>
    <property type="project" value="TreeGrafter"/>
</dbReference>
<evidence type="ECO:0000256" key="1">
    <source>
        <dbReference type="ARBA" id="ARBA00004496"/>
    </source>
</evidence>
<feature type="compositionally biased region" description="Basic and acidic residues" evidence="9">
    <location>
        <begin position="563"/>
        <end position="572"/>
    </location>
</feature>
<dbReference type="SMART" id="SM00129">
    <property type="entry name" value="KISc"/>
    <property type="match status" value="1"/>
</dbReference>
<evidence type="ECO:0000256" key="3">
    <source>
        <dbReference type="ARBA" id="ARBA00022741"/>
    </source>
</evidence>
<keyword evidence="4 6" id="KW-0067">ATP-binding</keyword>
<feature type="region of interest" description="Disordered" evidence="9">
    <location>
        <begin position="563"/>
        <end position="596"/>
    </location>
</feature>
<keyword evidence="5 8" id="KW-0175">Coiled coil</keyword>
<dbReference type="GO" id="GO:0007018">
    <property type="term" value="P:microtubule-based movement"/>
    <property type="evidence" value="ECO:0007669"/>
    <property type="project" value="InterPro"/>
</dbReference>
<dbReference type="Proteomes" id="UP000243579">
    <property type="component" value="Unassembled WGS sequence"/>
</dbReference>
<keyword evidence="2" id="KW-0963">Cytoplasm</keyword>
<dbReference type="PROSITE" id="PS00411">
    <property type="entry name" value="KINESIN_MOTOR_1"/>
    <property type="match status" value="1"/>
</dbReference>
<keyword evidence="7" id="KW-0493">Microtubule</keyword>
<feature type="compositionally biased region" description="Acidic residues" evidence="9">
    <location>
        <begin position="776"/>
        <end position="786"/>
    </location>
</feature>
<dbReference type="STRING" id="1202772.A0A1V9YQV2"/>
<dbReference type="InterPro" id="IPR001752">
    <property type="entry name" value="Kinesin_motor_dom"/>
</dbReference>
<dbReference type="Pfam" id="PF00225">
    <property type="entry name" value="Kinesin"/>
    <property type="match status" value="1"/>
</dbReference>
<dbReference type="PANTHER" id="PTHR47969:SF15">
    <property type="entry name" value="CHROMOSOME-ASSOCIATED KINESIN KIF4A-RELATED"/>
    <property type="match status" value="1"/>
</dbReference>
<dbReference type="InterPro" id="IPR019821">
    <property type="entry name" value="Kinesin_motor_CS"/>
</dbReference>
<dbReference type="PROSITE" id="PS50067">
    <property type="entry name" value="KINESIN_MOTOR_2"/>
    <property type="match status" value="1"/>
</dbReference>
<evidence type="ECO:0000256" key="7">
    <source>
        <dbReference type="RuleBase" id="RU000394"/>
    </source>
</evidence>
<dbReference type="OrthoDB" id="3176171at2759"/>
<keyword evidence="3 6" id="KW-0547">Nucleotide-binding</keyword>
<dbReference type="PANTHER" id="PTHR47969">
    <property type="entry name" value="CHROMOSOME-ASSOCIATED KINESIN KIF4A-RELATED"/>
    <property type="match status" value="1"/>
</dbReference>
<evidence type="ECO:0000256" key="5">
    <source>
        <dbReference type="ARBA" id="ARBA00023054"/>
    </source>
</evidence>
<dbReference type="InterPro" id="IPR036961">
    <property type="entry name" value="Kinesin_motor_dom_sf"/>
</dbReference>
<dbReference type="Gene3D" id="3.40.850.10">
    <property type="entry name" value="Kinesin motor domain"/>
    <property type="match status" value="1"/>
</dbReference>
<feature type="binding site" evidence="6">
    <location>
        <begin position="81"/>
        <end position="88"/>
    </location>
    <ligand>
        <name>ATP</name>
        <dbReference type="ChEBI" id="CHEBI:30616"/>
    </ligand>
</feature>
<comment type="similarity">
    <text evidence="6 7">Belongs to the TRAFAC class myosin-kinesin ATPase superfamily. Kinesin family.</text>
</comment>
<dbReference type="GO" id="GO:0007052">
    <property type="term" value="P:mitotic spindle organization"/>
    <property type="evidence" value="ECO:0007669"/>
    <property type="project" value="TreeGrafter"/>
</dbReference>
<dbReference type="GO" id="GO:0008017">
    <property type="term" value="F:microtubule binding"/>
    <property type="evidence" value="ECO:0007669"/>
    <property type="project" value="InterPro"/>
</dbReference>
<dbReference type="EMBL" id="JNBR01001408">
    <property type="protein sequence ID" value="OQR88135.1"/>
    <property type="molecule type" value="Genomic_DNA"/>
</dbReference>
<keyword evidence="6 7" id="KW-0505">Motor protein</keyword>
<dbReference type="InterPro" id="IPR027417">
    <property type="entry name" value="P-loop_NTPase"/>
</dbReference>
<feature type="coiled-coil region" evidence="8">
    <location>
        <begin position="370"/>
        <end position="404"/>
    </location>
</feature>
<dbReference type="GO" id="GO:0005737">
    <property type="term" value="C:cytoplasm"/>
    <property type="evidence" value="ECO:0007669"/>
    <property type="project" value="UniProtKB-SubCell"/>
</dbReference>
<feature type="coiled-coil region" evidence="8">
    <location>
        <begin position="636"/>
        <end position="754"/>
    </location>
</feature>
<evidence type="ECO:0000313" key="12">
    <source>
        <dbReference type="Proteomes" id="UP000243579"/>
    </source>
</evidence>